<protein>
    <submittedName>
        <fullName evidence="2">Uncharacterized protein</fullName>
    </submittedName>
</protein>
<evidence type="ECO:0000313" key="3">
    <source>
        <dbReference type="Proteomes" id="UP000007755"/>
    </source>
</evidence>
<dbReference type="Proteomes" id="UP000007755">
    <property type="component" value="Unassembled WGS sequence"/>
</dbReference>
<dbReference type="InParanoid" id="F4W3X7"/>
<organism evidence="3">
    <name type="scientific">Acromyrmex echinatior</name>
    <name type="common">Panamanian leafcutter ant</name>
    <name type="synonym">Acromyrmex octospinosus echinatior</name>
    <dbReference type="NCBI Taxonomy" id="103372"/>
    <lineage>
        <taxon>Eukaryota</taxon>
        <taxon>Metazoa</taxon>
        <taxon>Ecdysozoa</taxon>
        <taxon>Arthropoda</taxon>
        <taxon>Hexapoda</taxon>
        <taxon>Insecta</taxon>
        <taxon>Pterygota</taxon>
        <taxon>Neoptera</taxon>
        <taxon>Endopterygota</taxon>
        <taxon>Hymenoptera</taxon>
        <taxon>Apocrita</taxon>
        <taxon>Aculeata</taxon>
        <taxon>Formicoidea</taxon>
        <taxon>Formicidae</taxon>
        <taxon>Myrmicinae</taxon>
        <taxon>Acromyrmex</taxon>
    </lineage>
</organism>
<gene>
    <name evidence="2" type="ORF">G5I_00078</name>
</gene>
<keyword evidence="3" id="KW-1185">Reference proteome</keyword>
<evidence type="ECO:0000256" key="1">
    <source>
        <dbReference type="SAM" id="MobiDB-lite"/>
    </source>
</evidence>
<feature type="region of interest" description="Disordered" evidence="1">
    <location>
        <begin position="1"/>
        <end position="42"/>
    </location>
</feature>
<accession>F4W3X7</accession>
<dbReference type="EMBL" id="GL887491">
    <property type="protein sequence ID" value="EGI70973.1"/>
    <property type="molecule type" value="Genomic_DNA"/>
</dbReference>
<proteinExistence type="predicted"/>
<reference evidence="2" key="1">
    <citation type="submission" date="2011-02" db="EMBL/GenBank/DDBJ databases">
        <title>The genome of the leaf-cutting ant Acromyrmex echinatior suggests key adaptations to social evolution and fungus farming.</title>
        <authorList>
            <person name="Nygaard S."/>
            <person name="Zhang G."/>
        </authorList>
    </citation>
    <scope>NUCLEOTIDE SEQUENCE</scope>
</reference>
<name>F4W3X7_ACREC</name>
<evidence type="ECO:0000313" key="2">
    <source>
        <dbReference type="EMBL" id="EGI70973.1"/>
    </source>
</evidence>
<sequence length="146" mass="16885">MCTANQHWTNPHRRTSRLRQSGSANSHRERNANCNHYPESPTTKLDNVRESGIIKYSKCYTSVGRRKEALPEGFDTLHPLGLFRLFRILQCMLLTATLRTLAICPECPEILDKFIAYLNRTGEQPWNYPESKVCSRRMLQINSEST</sequence>
<dbReference type="AlphaFoldDB" id="F4W3X7"/>